<dbReference type="InterPro" id="IPR051760">
    <property type="entry name" value="KMT5A"/>
</dbReference>
<dbReference type="PANTHER" id="PTHR46167:SF1">
    <property type="entry name" value="N-LYSINE METHYLTRANSFERASE KMT5A"/>
    <property type="match status" value="1"/>
</dbReference>
<evidence type="ECO:0000259" key="2">
    <source>
        <dbReference type="PROSITE" id="PS50280"/>
    </source>
</evidence>
<dbReference type="CDD" id="cd10528">
    <property type="entry name" value="SET_SETD8"/>
    <property type="match status" value="1"/>
</dbReference>
<dbReference type="EMBL" id="KP409167">
    <property type="protein sequence ID" value="ALJ75659.1"/>
    <property type="molecule type" value="mRNA"/>
</dbReference>
<dbReference type="Gene3D" id="2.170.270.10">
    <property type="entry name" value="SET domain"/>
    <property type="match status" value="1"/>
</dbReference>
<feature type="region of interest" description="Disordered" evidence="1">
    <location>
        <begin position="1"/>
        <end position="31"/>
    </location>
</feature>
<reference evidence="3" key="1">
    <citation type="submission" date="2015-01" db="EMBL/GenBank/DDBJ databases">
        <title>Set1/Ezh2-dependent me3K4/me3K27 H3 bivalent domain mechanism regulates adult stem cell function and regeneration process in planarian.</title>
        <authorList>
            <person name="Yong-Qin L."/>
            <person name="Fang-Hao G."/>
            <person name="Chen W."/>
            <person name="Xiao-Shuai H."/>
        </authorList>
    </citation>
    <scope>NUCLEOTIDE SEQUENCE</scope>
</reference>
<feature type="domain" description="SET" evidence="2">
    <location>
        <begin position="135"/>
        <end position="257"/>
    </location>
</feature>
<dbReference type="SMART" id="SM00317">
    <property type="entry name" value="SET"/>
    <property type="match status" value="1"/>
</dbReference>
<dbReference type="GO" id="GO:0043516">
    <property type="term" value="P:regulation of DNA damage response, signal transduction by p53 class mediator"/>
    <property type="evidence" value="ECO:0007669"/>
    <property type="project" value="TreeGrafter"/>
</dbReference>
<dbReference type="GO" id="GO:0006357">
    <property type="term" value="P:regulation of transcription by RNA polymerase II"/>
    <property type="evidence" value="ECO:0007669"/>
    <property type="project" value="TreeGrafter"/>
</dbReference>
<dbReference type="OrthoDB" id="5560686at2759"/>
<dbReference type="Pfam" id="PF00856">
    <property type="entry name" value="SET"/>
    <property type="match status" value="1"/>
</dbReference>
<protein>
    <submittedName>
        <fullName evidence="3">SETD8</fullName>
    </submittedName>
</protein>
<proteinExistence type="evidence at transcript level"/>
<dbReference type="GO" id="GO:0042799">
    <property type="term" value="F:histone H4K20 methyltransferase activity"/>
    <property type="evidence" value="ECO:0007669"/>
    <property type="project" value="TreeGrafter"/>
</dbReference>
<dbReference type="InterPro" id="IPR001214">
    <property type="entry name" value="SET_dom"/>
</dbReference>
<dbReference type="InterPro" id="IPR046341">
    <property type="entry name" value="SET_dom_sf"/>
</dbReference>
<evidence type="ECO:0000256" key="1">
    <source>
        <dbReference type="SAM" id="MobiDB-lite"/>
    </source>
</evidence>
<dbReference type="PROSITE" id="PS50280">
    <property type="entry name" value="SET"/>
    <property type="match status" value="1"/>
</dbReference>
<dbReference type="SUPFAM" id="SSF82199">
    <property type="entry name" value="SET domain"/>
    <property type="match status" value="1"/>
</dbReference>
<dbReference type="GO" id="GO:0005634">
    <property type="term" value="C:nucleus"/>
    <property type="evidence" value="ECO:0007669"/>
    <property type="project" value="TreeGrafter"/>
</dbReference>
<dbReference type="GO" id="GO:0005700">
    <property type="term" value="C:polytene chromosome"/>
    <property type="evidence" value="ECO:0007669"/>
    <property type="project" value="TreeGrafter"/>
</dbReference>
<accession>A0A120H2D9</accession>
<dbReference type="AlphaFoldDB" id="A0A120H2D9"/>
<name>A0A120H2D9_SCHMD</name>
<sequence length="272" mass="31411">MKSSTRSNFKKISPKESSKKPEQNIISNEIQGKTINAVKKITNSKTDTNSNQLPKPKKQMLLNGDVVNDFNFKKPQRRSRSCSYINKKSKEKSNSNPNLLDLWANLRRSERCPEKLLKDKKEQSIISQILKCREGGMRIIDTPDKGRGIESTVCFEKDSFVVEYAGDLISEKKARENEAIYKQDPSKGSYMFYFRFKDNKYCVDATKESGKLGRLLNHSKLNPNCYVKVISINDSPRLAIFAKREIEIGEELLYDYGDRDRETLEANPWLKY</sequence>
<feature type="compositionally biased region" description="Basic and acidic residues" evidence="1">
    <location>
        <begin position="13"/>
        <end position="22"/>
    </location>
</feature>
<dbReference type="PANTHER" id="PTHR46167">
    <property type="entry name" value="N-LYSINE METHYLTRANSFERASE KMT5A"/>
    <property type="match status" value="1"/>
</dbReference>
<organism evidence="3">
    <name type="scientific">Schmidtea mediterranea</name>
    <name type="common">Freshwater planarian flatworm</name>
    <dbReference type="NCBI Taxonomy" id="79327"/>
    <lineage>
        <taxon>Eukaryota</taxon>
        <taxon>Metazoa</taxon>
        <taxon>Spiralia</taxon>
        <taxon>Lophotrochozoa</taxon>
        <taxon>Platyhelminthes</taxon>
        <taxon>Rhabditophora</taxon>
        <taxon>Seriata</taxon>
        <taxon>Tricladida</taxon>
        <taxon>Continenticola</taxon>
        <taxon>Geoplanoidea</taxon>
        <taxon>Dugesiidae</taxon>
        <taxon>Schmidtea</taxon>
    </lineage>
</organism>
<evidence type="ECO:0000313" key="3">
    <source>
        <dbReference type="EMBL" id="ALJ75659.1"/>
    </source>
</evidence>
<dbReference type="InterPro" id="IPR047266">
    <property type="entry name" value="KMT5A-like_SET"/>
</dbReference>